<dbReference type="PANTHER" id="PTHR46796">
    <property type="entry name" value="HTH-TYPE TRANSCRIPTIONAL ACTIVATOR RHAS-RELATED"/>
    <property type="match status" value="1"/>
</dbReference>
<feature type="domain" description="HTH araC/xylS-type" evidence="4">
    <location>
        <begin position="201"/>
        <end position="298"/>
    </location>
</feature>
<gene>
    <name evidence="5" type="ORF">CLG96_16305</name>
</gene>
<dbReference type="AlphaFoldDB" id="A0A2T5FUQ0"/>
<evidence type="ECO:0000256" key="3">
    <source>
        <dbReference type="ARBA" id="ARBA00023163"/>
    </source>
</evidence>
<keyword evidence="3" id="KW-0804">Transcription</keyword>
<sequence>MAVNAGRADVGGVPVRLQAKESPRLILRAISQSHLKLTEIRYGQSPAEANSDIPQWGDVFTVGVRLKDETSEISVAGKVYRMSATVGEARLLYLPDIDYVDFGSPRHSLEMLLSRSFLDELAEDLEAPRITRVGEDPGITRDPFLFRFAHLVLPYLEMPSAIDPLWADQFMWAFGTYVCTRHGDLVTTRPVIGGLSRWQERLTKDMIDTTIGEAIRLTELAAMCGLRTSQFAHAFRRSAGISPYQWLVRRRVERVKEHLKSGLPLADIASACGFADQSHMTRTFKRIVGITPAAWRQL</sequence>
<protein>
    <submittedName>
        <fullName evidence="5">AraC family transcriptional regulator</fullName>
    </submittedName>
</protein>
<dbReference type="RefSeq" id="WP_107969513.1">
    <property type="nucleotide sequence ID" value="NZ_NWBU01000016.1"/>
</dbReference>
<dbReference type="Pfam" id="PF12833">
    <property type="entry name" value="HTH_18"/>
    <property type="match status" value="1"/>
</dbReference>
<keyword evidence="1" id="KW-0805">Transcription regulation</keyword>
<dbReference type="GO" id="GO:0043565">
    <property type="term" value="F:sequence-specific DNA binding"/>
    <property type="evidence" value="ECO:0007669"/>
    <property type="project" value="InterPro"/>
</dbReference>
<dbReference type="OrthoDB" id="110167at2"/>
<keyword evidence="2" id="KW-0238">DNA-binding</keyword>
<dbReference type="Gene3D" id="1.10.10.60">
    <property type="entry name" value="Homeodomain-like"/>
    <property type="match status" value="2"/>
</dbReference>
<evidence type="ECO:0000313" key="5">
    <source>
        <dbReference type="EMBL" id="PTQ08253.1"/>
    </source>
</evidence>
<dbReference type="SUPFAM" id="SSF46689">
    <property type="entry name" value="Homeodomain-like"/>
    <property type="match status" value="2"/>
</dbReference>
<dbReference type="Proteomes" id="UP000244162">
    <property type="component" value="Unassembled WGS sequence"/>
</dbReference>
<dbReference type="InterPro" id="IPR009057">
    <property type="entry name" value="Homeodomain-like_sf"/>
</dbReference>
<keyword evidence="6" id="KW-1185">Reference proteome</keyword>
<dbReference type="PANTHER" id="PTHR46796:SF14">
    <property type="entry name" value="TRANSCRIPTIONAL REGULATORY PROTEIN"/>
    <property type="match status" value="1"/>
</dbReference>
<dbReference type="SMART" id="SM00342">
    <property type="entry name" value="HTH_ARAC"/>
    <property type="match status" value="1"/>
</dbReference>
<dbReference type="GO" id="GO:0003700">
    <property type="term" value="F:DNA-binding transcription factor activity"/>
    <property type="evidence" value="ECO:0007669"/>
    <property type="project" value="InterPro"/>
</dbReference>
<proteinExistence type="predicted"/>
<organism evidence="5 6">
    <name type="scientific">Sphingomonas oleivorans</name>
    <dbReference type="NCBI Taxonomy" id="1735121"/>
    <lineage>
        <taxon>Bacteria</taxon>
        <taxon>Pseudomonadati</taxon>
        <taxon>Pseudomonadota</taxon>
        <taxon>Alphaproteobacteria</taxon>
        <taxon>Sphingomonadales</taxon>
        <taxon>Sphingomonadaceae</taxon>
        <taxon>Sphingomonas</taxon>
    </lineage>
</organism>
<reference evidence="5 6" key="1">
    <citation type="submission" date="2017-09" db="EMBL/GenBank/DDBJ databases">
        <title>Sphingomonas panjinensis sp.nov., isolated from oil-contaminated soil.</title>
        <authorList>
            <person name="Wang L."/>
            <person name="Chen L."/>
        </authorList>
    </citation>
    <scope>NUCLEOTIDE SEQUENCE [LARGE SCALE GENOMIC DNA]</scope>
    <source>
        <strain evidence="5 6">FW-11</strain>
    </source>
</reference>
<evidence type="ECO:0000256" key="1">
    <source>
        <dbReference type="ARBA" id="ARBA00023015"/>
    </source>
</evidence>
<comment type="caution">
    <text evidence="5">The sequence shown here is derived from an EMBL/GenBank/DDBJ whole genome shotgun (WGS) entry which is preliminary data.</text>
</comment>
<evidence type="ECO:0000313" key="6">
    <source>
        <dbReference type="Proteomes" id="UP000244162"/>
    </source>
</evidence>
<dbReference type="InterPro" id="IPR018060">
    <property type="entry name" value="HTH_AraC"/>
</dbReference>
<dbReference type="InterPro" id="IPR050204">
    <property type="entry name" value="AraC_XylS_family_regulators"/>
</dbReference>
<accession>A0A2T5FUQ0</accession>
<name>A0A2T5FUQ0_9SPHN</name>
<evidence type="ECO:0000256" key="2">
    <source>
        <dbReference type="ARBA" id="ARBA00023125"/>
    </source>
</evidence>
<dbReference type="EMBL" id="NWBU01000016">
    <property type="protein sequence ID" value="PTQ08253.1"/>
    <property type="molecule type" value="Genomic_DNA"/>
</dbReference>
<evidence type="ECO:0000259" key="4">
    <source>
        <dbReference type="PROSITE" id="PS01124"/>
    </source>
</evidence>
<dbReference type="PROSITE" id="PS01124">
    <property type="entry name" value="HTH_ARAC_FAMILY_2"/>
    <property type="match status" value="1"/>
</dbReference>